<feature type="transmembrane region" description="Helical" evidence="1">
    <location>
        <begin position="144"/>
        <end position="163"/>
    </location>
</feature>
<feature type="transmembrane region" description="Helical" evidence="1">
    <location>
        <begin position="274"/>
        <end position="294"/>
    </location>
</feature>
<feature type="transmembrane region" description="Helical" evidence="1">
    <location>
        <begin position="338"/>
        <end position="357"/>
    </location>
</feature>
<feature type="transmembrane region" description="Helical" evidence="1">
    <location>
        <begin position="175"/>
        <end position="199"/>
    </location>
</feature>
<feature type="transmembrane region" description="Helical" evidence="1">
    <location>
        <begin position="94"/>
        <end position="113"/>
    </location>
</feature>
<accession>A0ABQ2NHF9</accession>
<organism evidence="2 3">
    <name type="scientific">Cloacibacterium rupense</name>
    <dbReference type="NCBI Taxonomy" id="517423"/>
    <lineage>
        <taxon>Bacteria</taxon>
        <taxon>Pseudomonadati</taxon>
        <taxon>Bacteroidota</taxon>
        <taxon>Flavobacteriia</taxon>
        <taxon>Flavobacteriales</taxon>
        <taxon>Weeksellaceae</taxon>
    </lineage>
</organism>
<dbReference type="Proteomes" id="UP000620064">
    <property type="component" value="Unassembled WGS sequence"/>
</dbReference>
<keyword evidence="1" id="KW-1133">Transmembrane helix</keyword>
<evidence type="ECO:0000313" key="3">
    <source>
        <dbReference type="Proteomes" id="UP000620064"/>
    </source>
</evidence>
<feature type="transmembrane region" description="Helical" evidence="1">
    <location>
        <begin position="14"/>
        <end position="34"/>
    </location>
</feature>
<comment type="caution">
    <text evidence="2">The sequence shown here is derived from an EMBL/GenBank/DDBJ whole genome shotgun (WGS) entry which is preliminary data.</text>
</comment>
<proteinExistence type="predicted"/>
<reference evidence="3" key="1">
    <citation type="journal article" date="2019" name="Int. J. Syst. Evol. Microbiol.">
        <title>The Global Catalogue of Microorganisms (GCM) 10K type strain sequencing project: providing services to taxonomists for standard genome sequencing and annotation.</title>
        <authorList>
            <consortium name="The Broad Institute Genomics Platform"/>
            <consortium name="The Broad Institute Genome Sequencing Center for Infectious Disease"/>
            <person name="Wu L."/>
            <person name="Ma J."/>
        </authorList>
    </citation>
    <scope>NUCLEOTIDE SEQUENCE [LARGE SCALE GENOMIC DNA]</scope>
    <source>
        <strain evidence="3">CGMCC 1.7656</strain>
    </source>
</reference>
<evidence type="ECO:0008006" key="4">
    <source>
        <dbReference type="Google" id="ProtNLM"/>
    </source>
</evidence>
<sequence length="498" mass="59602">MYIVQILKMLIKKYNYQAFFFLVVFMTFLLGSLVKNNILLTDDLAFVDNARFAKHKNFFEYIYSFMNTETMTSRPVSAFITALITYASSYYERFYYVAYLFFIISVFFVFKITQIFTKNFFFSIATVFLYVFLPVGNALVFSPIMLNSALATIFYCSSLIFLLKEQKHKYDVIYSALFFLLSILSYEIFLPLILSNLFLIKKRKISYLAGIIITYLIYKKIIEPSLFENYYHREQVNILLNIKRDFKILLKSIKVIIYDLSISVIRAIKAIRYYSFQDFISLILISTSFLYFISRNKIEGKPFEKTPNLIHFLISSLILSFTIFLVSNYEPSIKGFSSRTMGGIRLYFSFFLMYIFIKYRLKTLFSITIIIFIINSISVKNAWQYSSEINNEIFKKISLKKITTKKAPYLYIVFNKENINLKKEFSDKQKEDRNYFFRRDQFVAEEPLFYAPWESDYLKHKFNIEKKINIEYYFYNDKVKTKPYYLFDFHRNNLLLIK</sequence>
<protein>
    <recommendedName>
        <fullName evidence="4">Glycosyltransferase RgtA/B/C/D-like domain-containing protein</fullName>
    </recommendedName>
</protein>
<keyword evidence="1" id="KW-0472">Membrane</keyword>
<evidence type="ECO:0000256" key="1">
    <source>
        <dbReference type="SAM" id="Phobius"/>
    </source>
</evidence>
<gene>
    <name evidence="2" type="ORF">GCM10010992_11850</name>
</gene>
<feature type="transmembrane region" description="Helical" evidence="1">
    <location>
        <begin position="306"/>
        <end position="326"/>
    </location>
</feature>
<keyword evidence="1" id="KW-0812">Transmembrane</keyword>
<dbReference type="EMBL" id="BMLV01000002">
    <property type="protein sequence ID" value="GGP03441.1"/>
    <property type="molecule type" value="Genomic_DNA"/>
</dbReference>
<name>A0ABQ2NHF9_9FLAO</name>
<keyword evidence="3" id="KW-1185">Reference proteome</keyword>
<feature type="transmembrane region" description="Helical" evidence="1">
    <location>
        <begin position="120"/>
        <end position="138"/>
    </location>
</feature>
<evidence type="ECO:0000313" key="2">
    <source>
        <dbReference type="EMBL" id="GGP03441.1"/>
    </source>
</evidence>